<evidence type="ECO:0000313" key="3">
    <source>
        <dbReference type="EnsemblPlants" id="KRH15172"/>
    </source>
</evidence>
<protein>
    <submittedName>
        <fullName evidence="2 3">Uncharacterized protein</fullName>
    </submittedName>
</protein>
<dbReference type="AlphaFoldDB" id="A0A0R0GM47"/>
<keyword evidence="4" id="KW-1185">Reference proteome</keyword>
<dbReference type="EMBL" id="CM000847">
    <property type="protein sequence ID" value="KRH15172.1"/>
    <property type="molecule type" value="Genomic_DNA"/>
</dbReference>
<accession>A0A0R0GM47</accession>
<evidence type="ECO:0000256" key="1">
    <source>
        <dbReference type="SAM" id="MobiDB-lite"/>
    </source>
</evidence>
<dbReference type="InParanoid" id="A0A0R0GM47"/>
<reference evidence="3" key="2">
    <citation type="submission" date="2018-02" db="UniProtKB">
        <authorList>
            <consortium name="EnsemblPlants"/>
        </authorList>
    </citation>
    <scope>IDENTIFICATION</scope>
    <source>
        <strain evidence="3">Williams 82</strain>
    </source>
</reference>
<dbReference type="Proteomes" id="UP000008827">
    <property type="component" value="Chromosome 14"/>
</dbReference>
<dbReference type="OrthoDB" id="2735536at2759"/>
<dbReference type="Gramene" id="KRH15172">
    <property type="protein sequence ID" value="KRH15172"/>
    <property type="gene ID" value="GLYMA_14G072900"/>
</dbReference>
<reference evidence="2 3" key="1">
    <citation type="journal article" date="2010" name="Nature">
        <title>Genome sequence of the palaeopolyploid soybean.</title>
        <authorList>
            <person name="Schmutz J."/>
            <person name="Cannon S.B."/>
            <person name="Schlueter J."/>
            <person name="Ma J."/>
            <person name="Mitros T."/>
            <person name="Nelson W."/>
            <person name="Hyten D.L."/>
            <person name="Song Q."/>
            <person name="Thelen J.J."/>
            <person name="Cheng J."/>
            <person name="Xu D."/>
            <person name="Hellsten U."/>
            <person name="May G.D."/>
            <person name="Yu Y."/>
            <person name="Sakurai T."/>
            <person name="Umezawa T."/>
            <person name="Bhattacharyya M.K."/>
            <person name="Sandhu D."/>
            <person name="Valliyodan B."/>
            <person name="Lindquist E."/>
            <person name="Peto M."/>
            <person name="Grant D."/>
            <person name="Shu S."/>
            <person name="Goodstein D."/>
            <person name="Barry K."/>
            <person name="Futrell-Griggs M."/>
            <person name="Abernathy B."/>
            <person name="Du J."/>
            <person name="Tian Z."/>
            <person name="Zhu L."/>
            <person name="Gill N."/>
            <person name="Joshi T."/>
            <person name="Libault M."/>
            <person name="Sethuraman A."/>
            <person name="Zhang X.-C."/>
            <person name="Shinozaki K."/>
            <person name="Nguyen H.T."/>
            <person name="Wing R.A."/>
            <person name="Cregan P."/>
            <person name="Specht J."/>
            <person name="Grimwood J."/>
            <person name="Rokhsar D."/>
            <person name="Stacey G."/>
            <person name="Shoemaker R.C."/>
            <person name="Jackson S.A."/>
        </authorList>
    </citation>
    <scope>NUCLEOTIDE SEQUENCE [LARGE SCALE GENOMIC DNA]</scope>
    <source>
        <strain evidence="3">cv. Williams 82</strain>
        <tissue evidence="2">Callus</tissue>
    </source>
</reference>
<gene>
    <name evidence="2" type="ORF">GLYMA_14G072900</name>
</gene>
<proteinExistence type="predicted"/>
<name>A0A0R0GM47_SOYBN</name>
<dbReference type="SMR" id="A0A0R0GM47"/>
<dbReference type="EnsemblPlants" id="KRH15172">
    <property type="protein sequence ID" value="KRH15172"/>
    <property type="gene ID" value="GLYMA_14G072900"/>
</dbReference>
<sequence>MTARKNNVPTKFKNIPDELDIIKFSSKKITYLSFKFKYSLEDMFTGAVETCREKGLLPKPPETTVNGLLPKPPETTVNGTMQK</sequence>
<reference evidence="2" key="3">
    <citation type="submission" date="2018-07" db="EMBL/GenBank/DDBJ databases">
        <title>WGS assembly of Glycine max.</title>
        <authorList>
            <person name="Schmutz J."/>
            <person name="Cannon S."/>
            <person name="Schlueter J."/>
            <person name="Ma J."/>
            <person name="Mitros T."/>
            <person name="Nelson W."/>
            <person name="Hyten D."/>
            <person name="Song Q."/>
            <person name="Thelen J."/>
            <person name="Cheng J."/>
            <person name="Xu D."/>
            <person name="Hellsten U."/>
            <person name="May G."/>
            <person name="Yu Y."/>
            <person name="Sakurai T."/>
            <person name="Umezawa T."/>
            <person name="Bhattacharyya M."/>
            <person name="Sandhu D."/>
            <person name="Valliyodan B."/>
            <person name="Lindquist E."/>
            <person name="Peto M."/>
            <person name="Grant D."/>
            <person name="Shu S."/>
            <person name="Goodstein D."/>
            <person name="Barry K."/>
            <person name="Futrell-Griggs M."/>
            <person name="Abernathy B."/>
            <person name="Du J."/>
            <person name="Tian Z."/>
            <person name="Zhu L."/>
            <person name="Gill N."/>
            <person name="Joshi T."/>
            <person name="Libault M."/>
            <person name="Sethuraman A."/>
            <person name="Zhang X."/>
            <person name="Shinozaki K."/>
            <person name="Nguyen H."/>
            <person name="Wing R."/>
            <person name="Cregan P."/>
            <person name="Specht J."/>
            <person name="Grimwood J."/>
            <person name="Rokhsar D."/>
            <person name="Stacey G."/>
            <person name="Shoemaker R."/>
            <person name="Jackson S."/>
        </authorList>
    </citation>
    <scope>NUCLEOTIDE SEQUENCE</scope>
    <source>
        <tissue evidence="2">Callus</tissue>
    </source>
</reference>
<feature type="region of interest" description="Disordered" evidence="1">
    <location>
        <begin position="55"/>
        <end position="83"/>
    </location>
</feature>
<dbReference type="STRING" id="3847.A0A0R0GM47"/>
<evidence type="ECO:0000313" key="2">
    <source>
        <dbReference type="EMBL" id="KRH15172.1"/>
    </source>
</evidence>
<dbReference type="Gene3D" id="3.40.50.720">
    <property type="entry name" value="NAD(P)-binding Rossmann-like Domain"/>
    <property type="match status" value="1"/>
</dbReference>
<evidence type="ECO:0000313" key="4">
    <source>
        <dbReference type="Proteomes" id="UP000008827"/>
    </source>
</evidence>
<organism evidence="2">
    <name type="scientific">Glycine max</name>
    <name type="common">Soybean</name>
    <name type="synonym">Glycine hispida</name>
    <dbReference type="NCBI Taxonomy" id="3847"/>
    <lineage>
        <taxon>Eukaryota</taxon>
        <taxon>Viridiplantae</taxon>
        <taxon>Streptophyta</taxon>
        <taxon>Embryophyta</taxon>
        <taxon>Tracheophyta</taxon>
        <taxon>Spermatophyta</taxon>
        <taxon>Magnoliopsida</taxon>
        <taxon>eudicotyledons</taxon>
        <taxon>Gunneridae</taxon>
        <taxon>Pentapetalae</taxon>
        <taxon>rosids</taxon>
        <taxon>fabids</taxon>
        <taxon>Fabales</taxon>
        <taxon>Fabaceae</taxon>
        <taxon>Papilionoideae</taxon>
        <taxon>50 kb inversion clade</taxon>
        <taxon>NPAAA clade</taxon>
        <taxon>indigoferoid/millettioid clade</taxon>
        <taxon>Phaseoleae</taxon>
        <taxon>Glycine</taxon>
        <taxon>Glycine subgen. Soja</taxon>
    </lineage>
</organism>